<comment type="caution">
    <text evidence="1">The sequence shown here is derived from an EMBL/GenBank/DDBJ whole genome shotgun (WGS) entry which is preliminary data.</text>
</comment>
<gene>
    <name evidence="1" type="ORF">GPUN_0828</name>
</gene>
<organism evidence="1 2">
    <name type="scientific">Glaciecola punicea ACAM 611</name>
    <dbReference type="NCBI Taxonomy" id="1121923"/>
    <lineage>
        <taxon>Bacteria</taxon>
        <taxon>Pseudomonadati</taxon>
        <taxon>Pseudomonadota</taxon>
        <taxon>Gammaproteobacteria</taxon>
        <taxon>Alteromonadales</taxon>
        <taxon>Alteromonadaceae</taxon>
        <taxon>Glaciecola</taxon>
    </lineage>
</organism>
<sequence length="63" mass="6883">MTLSTDGWKVARTSLQTRNENNKADAWEIQTLHGFNALYPNDLATGHVLGDVRGALTLSNGLK</sequence>
<dbReference type="EMBL" id="BAET01000007">
    <property type="protein sequence ID" value="GAB54963.1"/>
    <property type="molecule type" value="Genomic_DNA"/>
</dbReference>
<dbReference type="OrthoDB" id="9797588at2"/>
<dbReference type="STRING" id="56804.BAE46_00480"/>
<dbReference type="Proteomes" id="UP000053586">
    <property type="component" value="Unassembled WGS sequence"/>
</dbReference>
<evidence type="ECO:0000313" key="1">
    <source>
        <dbReference type="EMBL" id="GAB54963.1"/>
    </source>
</evidence>
<reference evidence="1 2" key="2">
    <citation type="journal article" date="2017" name="Antonie Van Leeuwenhoek">
        <title>Rhizobium rhizosphaerae sp. nov., a novel species isolated from rice rhizosphere.</title>
        <authorList>
            <person name="Zhao J.J."/>
            <person name="Zhang J."/>
            <person name="Zhang R.J."/>
            <person name="Zhang C.W."/>
            <person name="Yin H.Q."/>
            <person name="Zhang X.X."/>
        </authorList>
    </citation>
    <scope>NUCLEOTIDE SEQUENCE [LARGE SCALE GENOMIC DNA]</scope>
    <source>
        <strain evidence="1 2">ACAM 611</strain>
    </source>
</reference>
<protein>
    <submittedName>
        <fullName evidence="1">Uncharacterized protein</fullName>
    </submittedName>
</protein>
<accession>H5T9I6</accession>
<dbReference type="RefSeq" id="WP_006003581.1">
    <property type="nucleotide sequence ID" value="NZ_BAET01000007.1"/>
</dbReference>
<evidence type="ECO:0000313" key="2">
    <source>
        <dbReference type="Proteomes" id="UP000053586"/>
    </source>
</evidence>
<proteinExistence type="predicted"/>
<keyword evidence="2" id="KW-1185">Reference proteome</keyword>
<reference evidence="1 2" key="1">
    <citation type="journal article" date="2012" name="J. Bacteriol.">
        <title>Genome sequence of proteorhodopsin-containing sea ice bacterium Glaciecola punicea ACAM 611T.</title>
        <authorList>
            <person name="Qin Q.-L."/>
            <person name="Xie B.-B."/>
            <person name="Shu Y.-L."/>
            <person name="Rong J.-C."/>
            <person name="Zhao D.-L."/>
            <person name="Zhang X.-Y."/>
            <person name="Chen X.-L."/>
            <person name="Zhou B.-C."/>
            <person name="Zhanga Y.-Z."/>
        </authorList>
    </citation>
    <scope>NUCLEOTIDE SEQUENCE [LARGE SCALE GENOMIC DNA]</scope>
    <source>
        <strain evidence="1 2">ACAM 611</strain>
    </source>
</reference>
<dbReference type="AlphaFoldDB" id="H5T9I6"/>
<name>H5T9I6_9ALTE</name>